<reference evidence="4 5" key="1">
    <citation type="submission" date="2016-10" db="EMBL/GenBank/DDBJ databases">
        <authorList>
            <person name="de Groot N.N."/>
        </authorList>
    </citation>
    <scope>NUCLEOTIDE SEQUENCE [LARGE SCALE GENOMIC DNA]</scope>
    <source>
        <strain evidence="4 5">ATCC 700224</strain>
    </source>
</reference>
<dbReference type="CDD" id="cd03443">
    <property type="entry name" value="PaaI_thioesterase"/>
    <property type="match status" value="1"/>
</dbReference>
<accession>A0A1G7F874</accession>
<evidence type="ECO:0000259" key="3">
    <source>
        <dbReference type="Pfam" id="PF03061"/>
    </source>
</evidence>
<dbReference type="Proteomes" id="UP000199412">
    <property type="component" value="Unassembled WGS sequence"/>
</dbReference>
<dbReference type="Pfam" id="PF03061">
    <property type="entry name" value="4HBT"/>
    <property type="match status" value="1"/>
</dbReference>
<dbReference type="OrthoDB" id="32575at2"/>
<dbReference type="STRING" id="69960.SAMN05421720_110157"/>
<dbReference type="InterPro" id="IPR011973">
    <property type="entry name" value="PaaD"/>
</dbReference>
<dbReference type="RefSeq" id="WP_092787226.1">
    <property type="nucleotide sequence ID" value="NZ_FNAP01000010.1"/>
</dbReference>
<dbReference type="PANTHER" id="PTHR42856">
    <property type="entry name" value="ACYL-COENZYME A THIOESTERASE PAAI"/>
    <property type="match status" value="1"/>
</dbReference>
<comment type="similarity">
    <text evidence="1">Belongs to the thioesterase PaaI family.</text>
</comment>
<name>A0A1G7F874_9PROT</name>
<dbReference type="InterPro" id="IPR052723">
    <property type="entry name" value="Acyl-CoA_thioesterase_PaaI"/>
</dbReference>
<keyword evidence="5" id="KW-1185">Reference proteome</keyword>
<dbReference type="FunFam" id="3.10.129.10:FF:000022">
    <property type="entry name" value="Phenylacetic acid degradation protein"/>
    <property type="match status" value="1"/>
</dbReference>
<protein>
    <submittedName>
        <fullName evidence="4">Acyl-CoA thioesterase</fullName>
    </submittedName>
</protein>
<dbReference type="AlphaFoldDB" id="A0A1G7F874"/>
<dbReference type="PANTHER" id="PTHR42856:SF1">
    <property type="entry name" value="ACYL-COENZYME A THIOESTERASE PAAI"/>
    <property type="match status" value="1"/>
</dbReference>
<feature type="domain" description="Thioesterase" evidence="3">
    <location>
        <begin position="54"/>
        <end position="127"/>
    </location>
</feature>
<evidence type="ECO:0000256" key="1">
    <source>
        <dbReference type="ARBA" id="ARBA00008324"/>
    </source>
</evidence>
<dbReference type="Gene3D" id="3.10.129.10">
    <property type="entry name" value="Hotdog Thioesterase"/>
    <property type="match status" value="1"/>
</dbReference>
<dbReference type="GO" id="GO:0016289">
    <property type="term" value="F:acyl-CoA hydrolase activity"/>
    <property type="evidence" value="ECO:0007669"/>
    <property type="project" value="UniProtKB-ARBA"/>
</dbReference>
<evidence type="ECO:0000313" key="4">
    <source>
        <dbReference type="EMBL" id="SDE72044.1"/>
    </source>
</evidence>
<sequence>MDRDSRQATAEDVRDALLARDDMVRHMGITVEAVGPGYARAEMTVRPFMVNGHDILHGGALFTLADVAFAYCCNSHDVVTVASACSITFLAPGRPGDTLTAEAQEIVRKGRAGITDVTVRNQDGDVLAVFRGNSRSLSGRVTEGQAPPL</sequence>
<dbReference type="EMBL" id="FNAP01000010">
    <property type="protein sequence ID" value="SDE72044.1"/>
    <property type="molecule type" value="Genomic_DNA"/>
</dbReference>
<keyword evidence="2" id="KW-0378">Hydrolase</keyword>
<evidence type="ECO:0000256" key="2">
    <source>
        <dbReference type="ARBA" id="ARBA00022801"/>
    </source>
</evidence>
<evidence type="ECO:0000313" key="5">
    <source>
        <dbReference type="Proteomes" id="UP000199412"/>
    </source>
</evidence>
<dbReference type="SUPFAM" id="SSF54637">
    <property type="entry name" value="Thioesterase/thiol ester dehydrase-isomerase"/>
    <property type="match status" value="1"/>
</dbReference>
<gene>
    <name evidence="4" type="ORF">SAMN05421720_110157</name>
</gene>
<dbReference type="InterPro" id="IPR029069">
    <property type="entry name" value="HotDog_dom_sf"/>
</dbReference>
<organism evidence="4 5">
    <name type="scientific">Rhodospira trueperi</name>
    <dbReference type="NCBI Taxonomy" id="69960"/>
    <lineage>
        <taxon>Bacteria</taxon>
        <taxon>Pseudomonadati</taxon>
        <taxon>Pseudomonadota</taxon>
        <taxon>Alphaproteobacteria</taxon>
        <taxon>Rhodospirillales</taxon>
        <taxon>Rhodospirillaceae</taxon>
        <taxon>Rhodospira</taxon>
    </lineage>
</organism>
<dbReference type="InterPro" id="IPR003736">
    <property type="entry name" value="PAAI_dom"/>
</dbReference>
<dbReference type="NCBIfam" id="TIGR02286">
    <property type="entry name" value="PaaD"/>
    <property type="match status" value="1"/>
</dbReference>
<dbReference type="InterPro" id="IPR006683">
    <property type="entry name" value="Thioestr_dom"/>
</dbReference>
<proteinExistence type="inferred from homology"/>
<dbReference type="NCBIfam" id="TIGR00369">
    <property type="entry name" value="unchar_dom_1"/>
    <property type="match status" value="1"/>
</dbReference>